<dbReference type="GO" id="GO:0003723">
    <property type="term" value="F:RNA binding"/>
    <property type="evidence" value="ECO:0007669"/>
    <property type="project" value="TreeGrafter"/>
</dbReference>
<dbReference type="CDD" id="cd22584">
    <property type="entry name" value="Rcat_RBR_unk"/>
    <property type="match status" value="1"/>
</dbReference>
<gene>
    <name evidence="15" type="ORF">FNF27_06400</name>
</gene>
<evidence type="ECO:0000256" key="7">
    <source>
        <dbReference type="ARBA" id="ARBA00022786"/>
    </source>
</evidence>
<evidence type="ECO:0000256" key="9">
    <source>
        <dbReference type="ARBA" id="ARBA00022806"/>
    </source>
</evidence>
<keyword evidence="2" id="KW-0808">Transferase</keyword>
<evidence type="ECO:0000259" key="13">
    <source>
        <dbReference type="PROSITE" id="PS51194"/>
    </source>
</evidence>
<dbReference type="InterPro" id="IPR044066">
    <property type="entry name" value="TRIAD_supradom"/>
</dbReference>
<keyword evidence="3" id="KW-0479">Metal-binding</keyword>
<proteinExistence type="inferred from homology"/>
<dbReference type="GO" id="GO:0016787">
    <property type="term" value="F:hydrolase activity"/>
    <property type="evidence" value="ECO:0007669"/>
    <property type="project" value="UniProtKB-KW"/>
</dbReference>
<feature type="domain" description="Helicase C-terminal" evidence="13">
    <location>
        <begin position="740"/>
        <end position="916"/>
    </location>
</feature>
<keyword evidence="4" id="KW-0677">Repeat</keyword>
<dbReference type="SMART" id="SM00647">
    <property type="entry name" value="IBR"/>
    <property type="match status" value="2"/>
</dbReference>
<keyword evidence="8" id="KW-0378">Hydrolase</keyword>
<dbReference type="EMBL" id="VLTO01000056">
    <property type="protein sequence ID" value="KAA0171096.1"/>
    <property type="molecule type" value="Genomic_DNA"/>
</dbReference>
<dbReference type="Gene3D" id="1.20.120.1750">
    <property type="match status" value="1"/>
</dbReference>
<comment type="similarity">
    <text evidence="1">Belongs to the DEAD box helicase family. DEAH subfamily.</text>
</comment>
<evidence type="ECO:0000313" key="16">
    <source>
        <dbReference type="Proteomes" id="UP000322899"/>
    </source>
</evidence>
<feature type="region of interest" description="Disordered" evidence="12">
    <location>
        <begin position="465"/>
        <end position="486"/>
    </location>
</feature>
<dbReference type="PROSITE" id="PS00690">
    <property type="entry name" value="DEAH_ATP_HELICASE"/>
    <property type="match status" value="1"/>
</dbReference>
<dbReference type="PROSITE" id="PS51194">
    <property type="entry name" value="HELICASE_CTER"/>
    <property type="match status" value="1"/>
</dbReference>
<dbReference type="Pfam" id="PF26200">
    <property type="entry name" value="Rcat_RNF216"/>
    <property type="match status" value="1"/>
</dbReference>
<keyword evidence="9" id="KW-0347">Helicase</keyword>
<dbReference type="InterPro" id="IPR027417">
    <property type="entry name" value="P-loop_NTPase"/>
</dbReference>
<dbReference type="OrthoDB" id="202881at2759"/>
<dbReference type="PANTHER" id="PTHR18934:SF99">
    <property type="entry name" value="ATP-DEPENDENT RNA HELICASE DHX37-RELATED"/>
    <property type="match status" value="1"/>
</dbReference>
<comment type="caution">
    <text evidence="15">The sequence shown here is derived from an EMBL/GenBank/DDBJ whole genome shotgun (WGS) entry which is preliminary data.</text>
</comment>
<evidence type="ECO:0000256" key="5">
    <source>
        <dbReference type="ARBA" id="ARBA00022741"/>
    </source>
</evidence>
<accession>A0A5A8E011</accession>
<evidence type="ECO:0000256" key="8">
    <source>
        <dbReference type="ARBA" id="ARBA00022801"/>
    </source>
</evidence>
<dbReference type="PANTHER" id="PTHR18934">
    <property type="entry name" value="ATP-DEPENDENT RNA HELICASE"/>
    <property type="match status" value="1"/>
</dbReference>
<evidence type="ECO:0000259" key="14">
    <source>
        <dbReference type="PROSITE" id="PS51873"/>
    </source>
</evidence>
<dbReference type="SUPFAM" id="SSF57850">
    <property type="entry name" value="RING/U-box"/>
    <property type="match status" value="1"/>
</dbReference>
<dbReference type="CDD" id="cd20335">
    <property type="entry name" value="BRcat_RBR"/>
    <property type="match status" value="1"/>
</dbReference>
<keyword evidence="7" id="KW-0833">Ubl conjugation pathway</keyword>
<feature type="region of interest" description="Disordered" evidence="12">
    <location>
        <begin position="2091"/>
        <end position="2112"/>
    </location>
</feature>
<dbReference type="SMART" id="SM00490">
    <property type="entry name" value="HELICc"/>
    <property type="match status" value="1"/>
</dbReference>
<evidence type="ECO:0000256" key="2">
    <source>
        <dbReference type="ARBA" id="ARBA00022679"/>
    </source>
</evidence>
<dbReference type="Pfam" id="PF00271">
    <property type="entry name" value="Helicase_C"/>
    <property type="match status" value="1"/>
</dbReference>
<reference evidence="15 16" key="1">
    <citation type="submission" date="2019-07" db="EMBL/GenBank/DDBJ databases">
        <title>Genomes of Cafeteria roenbergensis.</title>
        <authorList>
            <person name="Fischer M.G."/>
            <person name="Hackl T."/>
            <person name="Roman M."/>
        </authorList>
    </citation>
    <scope>NUCLEOTIDE SEQUENCE [LARGE SCALE GENOMIC DNA]</scope>
    <source>
        <strain evidence="15 16">E4-10P</strain>
    </source>
</reference>
<keyword evidence="11" id="KW-0067">ATP-binding</keyword>
<keyword evidence="5" id="KW-0547">Nucleotide-binding</keyword>
<evidence type="ECO:0000313" key="15">
    <source>
        <dbReference type="EMBL" id="KAA0171096.1"/>
    </source>
</evidence>
<protein>
    <submittedName>
        <fullName evidence="15">Uncharacterized protein</fullName>
    </submittedName>
</protein>
<dbReference type="GO" id="GO:0005524">
    <property type="term" value="F:ATP binding"/>
    <property type="evidence" value="ECO:0007669"/>
    <property type="project" value="UniProtKB-KW"/>
</dbReference>
<evidence type="ECO:0000256" key="1">
    <source>
        <dbReference type="ARBA" id="ARBA00008792"/>
    </source>
</evidence>
<evidence type="ECO:0000256" key="10">
    <source>
        <dbReference type="ARBA" id="ARBA00022833"/>
    </source>
</evidence>
<dbReference type="GO" id="GO:0008270">
    <property type="term" value="F:zinc ion binding"/>
    <property type="evidence" value="ECO:0007669"/>
    <property type="project" value="UniProtKB-KW"/>
</dbReference>
<evidence type="ECO:0000256" key="3">
    <source>
        <dbReference type="ARBA" id="ARBA00022723"/>
    </source>
</evidence>
<dbReference type="PROSITE" id="PS51873">
    <property type="entry name" value="TRIAD"/>
    <property type="match status" value="1"/>
</dbReference>
<dbReference type="Gene3D" id="3.40.50.300">
    <property type="entry name" value="P-loop containing nucleotide triphosphate hydrolases"/>
    <property type="match status" value="2"/>
</dbReference>
<dbReference type="GO" id="GO:0004386">
    <property type="term" value="F:helicase activity"/>
    <property type="evidence" value="ECO:0007669"/>
    <property type="project" value="UniProtKB-KW"/>
</dbReference>
<dbReference type="InterPro" id="IPR002464">
    <property type="entry name" value="DNA/RNA_helicase_DEAH_CS"/>
</dbReference>
<evidence type="ECO:0000256" key="6">
    <source>
        <dbReference type="ARBA" id="ARBA00022771"/>
    </source>
</evidence>
<organism evidence="15 16">
    <name type="scientific">Cafeteria roenbergensis</name>
    <name type="common">Marine flagellate</name>
    <dbReference type="NCBI Taxonomy" id="33653"/>
    <lineage>
        <taxon>Eukaryota</taxon>
        <taxon>Sar</taxon>
        <taxon>Stramenopiles</taxon>
        <taxon>Bigyra</taxon>
        <taxon>Opalozoa</taxon>
        <taxon>Bicosoecida</taxon>
        <taxon>Cafeteriaceae</taxon>
        <taxon>Cafeteria</taxon>
    </lineage>
</organism>
<dbReference type="GO" id="GO:0016740">
    <property type="term" value="F:transferase activity"/>
    <property type="evidence" value="ECO:0007669"/>
    <property type="project" value="UniProtKB-KW"/>
</dbReference>
<evidence type="ECO:0000256" key="11">
    <source>
        <dbReference type="ARBA" id="ARBA00022840"/>
    </source>
</evidence>
<dbReference type="SUPFAM" id="SSF52540">
    <property type="entry name" value="P-loop containing nucleoside triphosphate hydrolases"/>
    <property type="match status" value="1"/>
</dbReference>
<dbReference type="InterPro" id="IPR002867">
    <property type="entry name" value="IBR_dom"/>
</dbReference>
<name>A0A5A8E011_CAFRO</name>
<feature type="region of interest" description="Disordered" evidence="12">
    <location>
        <begin position="206"/>
        <end position="228"/>
    </location>
</feature>
<dbReference type="CDD" id="cd18791">
    <property type="entry name" value="SF2_C_RHA"/>
    <property type="match status" value="1"/>
</dbReference>
<feature type="domain" description="RING-type" evidence="14">
    <location>
        <begin position="2159"/>
        <end position="2396"/>
    </location>
</feature>
<dbReference type="InterPro" id="IPR001650">
    <property type="entry name" value="Helicase_C-like"/>
</dbReference>
<evidence type="ECO:0000256" key="12">
    <source>
        <dbReference type="SAM" id="MobiDB-lite"/>
    </source>
</evidence>
<dbReference type="Proteomes" id="UP000322899">
    <property type="component" value="Unassembled WGS sequence"/>
</dbReference>
<sequence length="2454" mass="253156">MQVCLIVDYGALGTSGPLQTMPPIQRLSEFVLQVLAGRKLASKQEAAGSDPLPAVLIVGEGGMHLRADDPAGPAALCEALGPEIRILDAPPAAAVGGPRPADECLQRAAKEFIAHLRALDGARRLVVVSGDGRDDIEVEKQELTFAGSVHNAILAGVPVEMVGWPGSVSRAYGAVSAAKGRKVLSLREITDAGGFKVRRFAPPAGLPLDRSADPIPGHAPRPRSWDLDDFRHPVAGGDSSTLPVCRPPPCGSVAWKLQDVVGINSAISEVMAASDESSDEGYTKAHNGRSGITASALANRMGEAGAAALTSTVFAQAIAAAQRWAVSHASEWASVATLPELCAPIEAAGCIQARCLREALPVYALSDTICLSLGLPVFGLAEGPRPHAGPAPVASMIVGATGTGKSTVLPVVLASRTVASCGDALLEGFRVLVAEPQAHHCQLLAQRVRGIWSGTGTGPGGVATEQFGAAGGAGAGPQRQRSSEGACSEGAVSVITGPRSHDITPEARIAFSSHKDLLGMLVRELREFYDSLDAPDSSAGVAMPLAQFGSVVVDEAHERSLELDLLLGCLAQVLRIRNAAAAVPLRRARCSCTPLRLVICSATMDESVASRFLDSVTQSVRDAIGCVEAGGSLRSALGGWDPLSAAAASGAGHSVSRAGARGAAAASGAGAHYPREDAPSSCGAAAESSTGDAARCNVAGTMFPVADVFVDPRKLLLELADHIAASTGIDQGFADGFSSAAKAVAVAVSAEHTRLGRFESGAILAFLPSPADIEQARAVLELLLVRKAHTVQLFTMQGVHGEEIDIHPRSRKRTIILATSVAESCVTIPDLRVVIDSGEEDVVQYNPSLRVEVPSRQMISRASAMQRRGRCGRTRSGRCIHLYSKAQYETMNSHAVPGVLARDLTQAMATLLAAGIDPAAFHWMTTPPPTHLAHALDALASWGACTFGRGPGEASVVATAKGRLLGLLGLRMPTDAAMVVATGMEAAGAGERPAHAVLEAAAAMACRPPACMADLAKQHDDENDVVMLVRYLRAAREQLLRSPGTPLATVARSIAESARLSADSAAELEAALAQQLEMHSRIVDAVCECSVPRTPGTGGAGPATSTRAGGSMVVLSEASGQARPLDWLPGEEAQLMAALAKGLTLNVVVRAGHATAGYSLARTACRPSAAAVDAAEAICGCEVSPGEEFCGGCVVRAGRDTALARAGDAASSYALCTGLAHCNGTTSVGLTMPCTLADLEAASPALVHSLGIGEGGPNAPGQHCVLEYNDIEAAVLRELLGSDGERTRAMEAAIGSGVKVDSGMPFASVAVADLVGEARAIGRDIGAATLRVSAPVASRERVDAAVKALLLQARERLMELRIVVPATSTEQANHLVVGPGATAEKLVAHDCPGVEVTVRAQLHGPRAHPVDWPALVQALRSRLALYEVDAAPRWRISSWVVERPATASSTAIRLLCESVDTAELVTRTINNWELSQSPPSRSDKLEHSENLRKFSVMGGPVARIYAPGFCATGLPGQEAGLGEAEWPCAEETGEPGPAAHLGTHAHLEALAALMGDTGGFQELVASFDLVDEAEASERPESFRRPAAEATFRTAEQAEAAAKHAATRWEADGKPGVLRATATIAIPIATDAAKPAFAKAALVVAHACAGAVNAALRRPAATVSTPQPGQAGRPAQGVAIMLDSSEAVERAQAELATLIAVVRIDSLSGSGATDADIAYSAEEAAQAAETAAADASLLQKVLQLPDLDSVLAYRVQGTGRAASLTLQGPASSIAKSAHAAVRALLAERALLQGGQPAARLPVEVLELERAELRALLRNGGDALLERLTATAVEQFGSGEPAPEDSAGAGGAAAAAAGSAAPAASLSEDSALEGRQLRYGDKVVLRTSFGQLLDVQDGDRAGGNDAVRVRLREPHPVATFVLTAMEDERRLQDGEDVLAGRPLHLVSHAGTPVAAERSWLTGLARVEAGRNCLTEGTALVLSPVPFGGGAGAAAGDAPVRGNRLAAARSAGSKPATDGMRVTLLPLDARLGFVRSTRGQATLSVGSSHERSLDGSEAPAWLESVTFTVERQERFEATAAAAAAAEAGAAADAAAEGGADAANPSGAEQPPTGPEAWTVVSRLDWRRRTVELESDHPDLAAVAARLRALLGKLAADDPPPREGTECVICFAGVSQLGLWPGAVDARAPYRFLGDDAESVVCRDCAVTSLTEGVRAMRAGAAAMLETPQGNPCSVADVCDLIGEATARDAAMASLTRKVLRGGPEARELQARICSGPDCGAPIPLPNKSADATFGLQTCSCVACGLSSCAACNEPAHPGLSCADRKRGLHQTALGTLAANLRANPAHPERLCPGCGMHVQKTEGCDHITCRCGSHWCFLCGFPWQRSDSPDLVYAHIRTARHGDPVWWDGAGEALPGKVEEGRAMAARLGFTFVGPEGAAAGRLVRRAAAAAHGPVEY</sequence>
<evidence type="ECO:0000256" key="4">
    <source>
        <dbReference type="ARBA" id="ARBA00022737"/>
    </source>
</evidence>
<keyword evidence="10" id="KW-0862">Zinc</keyword>
<keyword evidence="6" id="KW-0863">Zinc-finger</keyword>